<comment type="caution">
    <text evidence="4">The sequence shown here is derived from an EMBL/GenBank/DDBJ whole genome shotgun (WGS) entry which is preliminary data.</text>
</comment>
<dbReference type="EMBL" id="DUZY01000004">
    <property type="protein sequence ID" value="DAD34896.1"/>
    <property type="molecule type" value="Genomic_DNA"/>
</dbReference>
<keyword evidence="2" id="KW-0813">Transport</keyword>
<evidence type="ECO:0000313" key="5">
    <source>
        <dbReference type="Proteomes" id="UP000607653"/>
    </source>
</evidence>
<dbReference type="GO" id="GO:0006887">
    <property type="term" value="P:exocytosis"/>
    <property type="evidence" value="ECO:0007669"/>
    <property type="project" value="UniProtKB-KW"/>
</dbReference>
<sequence>MSTQAALIHGLAEGVHINSLLSTSSEDLRPEELSSVEHREPSMVEKWAAEFRDTLEVLLAERRVDEDLTILDEGECRVEDVEERTSQPSTCGSELRSAVLPLKKLGDGPCAHTLLLNSHNQRLQYNLQSLRPSSTSYGGAFTAALSHS</sequence>
<keyword evidence="3" id="KW-0268">Exocytosis</keyword>
<gene>
    <name evidence="4" type="ORF">HUJ06_005536</name>
</gene>
<dbReference type="PANTHER" id="PTHR21426:SF15">
    <property type="entry name" value="EXOCYST COMPLEX COMPONENT EXO84A"/>
    <property type="match status" value="1"/>
</dbReference>
<dbReference type="AlphaFoldDB" id="A0A822YVX2"/>
<keyword evidence="5" id="KW-1185">Reference proteome</keyword>
<dbReference type="Proteomes" id="UP000607653">
    <property type="component" value="Unassembled WGS sequence"/>
</dbReference>
<dbReference type="GO" id="GO:0000145">
    <property type="term" value="C:exocyst"/>
    <property type="evidence" value="ECO:0007669"/>
    <property type="project" value="InterPro"/>
</dbReference>
<evidence type="ECO:0000256" key="1">
    <source>
        <dbReference type="ARBA" id="ARBA00007210"/>
    </source>
</evidence>
<evidence type="ECO:0000313" key="4">
    <source>
        <dbReference type="EMBL" id="DAD34896.1"/>
    </source>
</evidence>
<dbReference type="InterPro" id="IPR033961">
    <property type="entry name" value="Exo84"/>
</dbReference>
<dbReference type="SUPFAM" id="SSF74788">
    <property type="entry name" value="Cullin repeat-like"/>
    <property type="match status" value="1"/>
</dbReference>
<organism evidence="4 5">
    <name type="scientific">Nelumbo nucifera</name>
    <name type="common">Sacred lotus</name>
    <dbReference type="NCBI Taxonomy" id="4432"/>
    <lineage>
        <taxon>Eukaryota</taxon>
        <taxon>Viridiplantae</taxon>
        <taxon>Streptophyta</taxon>
        <taxon>Embryophyta</taxon>
        <taxon>Tracheophyta</taxon>
        <taxon>Spermatophyta</taxon>
        <taxon>Magnoliopsida</taxon>
        <taxon>Proteales</taxon>
        <taxon>Nelumbonaceae</taxon>
        <taxon>Nelumbo</taxon>
    </lineage>
</organism>
<comment type="similarity">
    <text evidence="1">Belongs to the EXO84 family.</text>
</comment>
<accession>A0A822YVX2</accession>
<name>A0A822YVX2_NELNU</name>
<dbReference type="PANTHER" id="PTHR21426">
    <property type="entry name" value="EXOCYST COMPLEX COMPONENT 8"/>
    <property type="match status" value="1"/>
</dbReference>
<reference evidence="4 5" key="1">
    <citation type="journal article" date="2020" name="Mol. Biol. Evol.">
        <title>Distinct Expression and Methylation Patterns for Genes with Different Fates following a Single Whole-Genome Duplication in Flowering Plants.</title>
        <authorList>
            <person name="Shi T."/>
            <person name="Rahmani R.S."/>
            <person name="Gugger P.F."/>
            <person name="Wang M."/>
            <person name="Li H."/>
            <person name="Zhang Y."/>
            <person name="Li Z."/>
            <person name="Wang Q."/>
            <person name="Van de Peer Y."/>
            <person name="Marchal K."/>
            <person name="Chen J."/>
        </authorList>
    </citation>
    <scope>NUCLEOTIDE SEQUENCE [LARGE SCALE GENOMIC DNA]</scope>
    <source>
        <tissue evidence="4">Leaf</tissue>
    </source>
</reference>
<dbReference type="InterPro" id="IPR016159">
    <property type="entry name" value="Cullin_repeat-like_dom_sf"/>
</dbReference>
<evidence type="ECO:0000256" key="2">
    <source>
        <dbReference type="ARBA" id="ARBA00022448"/>
    </source>
</evidence>
<proteinExistence type="inferred from homology"/>
<evidence type="ECO:0000256" key="3">
    <source>
        <dbReference type="ARBA" id="ARBA00022483"/>
    </source>
</evidence>
<protein>
    <submittedName>
        <fullName evidence="4">Uncharacterized protein</fullName>
    </submittedName>
</protein>